<dbReference type="Gene3D" id="1.10.150.20">
    <property type="entry name" value="5' to 3' exonuclease, C-terminal subdomain"/>
    <property type="match status" value="1"/>
</dbReference>
<protein>
    <submittedName>
        <fullName evidence="2">Molybdenum cofactor biosynthesis protein</fullName>
    </submittedName>
</protein>
<gene>
    <name evidence="2" type="ordered locus">Mnod_4395</name>
</gene>
<accession>B8IBL2</accession>
<dbReference type="eggNOG" id="COG3743">
    <property type="taxonomic scope" value="Bacteria"/>
</dbReference>
<name>B8IBL2_METNO</name>
<dbReference type="RefSeq" id="WP_015930907.1">
    <property type="nucleotide sequence ID" value="NC_011894.1"/>
</dbReference>
<feature type="domain" description="DUF4332" evidence="1">
    <location>
        <begin position="10"/>
        <end position="128"/>
    </location>
</feature>
<dbReference type="AlphaFoldDB" id="B8IBL2"/>
<keyword evidence="3" id="KW-1185">Reference proteome</keyword>
<dbReference type="OrthoDB" id="9794786at2"/>
<dbReference type="EMBL" id="CP001349">
    <property type="protein sequence ID" value="ACL59266.1"/>
    <property type="molecule type" value="Genomic_DNA"/>
</dbReference>
<dbReference type="Pfam" id="PF14229">
    <property type="entry name" value="DUF4332"/>
    <property type="match status" value="1"/>
</dbReference>
<dbReference type="InterPro" id="IPR025567">
    <property type="entry name" value="DUF4332"/>
</dbReference>
<reference evidence="2 3" key="1">
    <citation type="submission" date="2009-01" db="EMBL/GenBank/DDBJ databases">
        <title>Complete sequence of chromosome of Methylobacterium nodulans ORS 2060.</title>
        <authorList>
            <consortium name="US DOE Joint Genome Institute"/>
            <person name="Lucas S."/>
            <person name="Copeland A."/>
            <person name="Lapidus A."/>
            <person name="Glavina del Rio T."/>
            <person name="Dalin E."/>
            <person name="Tice H."/>
            <person name="Bruce D."/>
            <person name="Goodwin L."/>
            <person name="Pitluck S."/>
            <person name="Sims D."/>
            <person name="Brettin T."/>
            <person name="Detter J.C."/>
            <person name="Han C."/>
            <person name="Larimer F."/>
            <person name="Land M."/>
            <person name="Hauser L."/>
            <person name="Kyrpides N."/>
            <person name="Ivanova N."/>
            <person name="Marx C.J."/>
            <person name="Richardson P."/>
        </authorList>
    </citation>
    <scope>NUCLEOTIDE SEQUENCE [LARGE SCALE GENOMIC DNA]</scope>
    <source>
        <strain evidence="3">LMG 21967 / CNCM I-2342 / ORS 2060</strain>
    </source>
</reference>
<evidence type="ECO:0000259" key="1">
    <source>
        <dbReference type="Pfam" id="PF14229"/>
    </source>
</evidence>
<dbReference type="Proteomes" id="UP000008207">
    <property type="component" value="Chromosome"/>
</dbReference>
<dbReference type="KEGG" id="mno:Mnod_4395"/>
<dbReference type="HOGENOM" id="CLU_117602_1_0_5"/>
<evidence type="ECO:0000313" key="3">
    <source>
        <dbReference type="Proteomes" id="UP000008207"/>
    </source>
</evidence>
<proteinExistence type="predicted"/>
<organism evidence="2 3">
    <name type="scientific">Methylobacterium nodulans (strain LMG 21967 / CNCM I-2342 / ORS 2060)</name>
    <dbReference type="NCBI Taxonomy" id="460265"/>
    <lineage>
        <taxon>Bacteria</taxon>
        <taxon>Pseudomonadati</taxon>
        <taxon>Pseudomonadota</taxon>
        <taxon>Alphaproteobacteria</taxon>
        <taxon>Hyphomicrobiales</taxon>
        <taxon>Methylobacteriaceae</taxon>
        <taxon>Methylobacterium</taxon>
    </lineage>
</organism>
<dbReference type="STRING" id="460265.Mnod_4395"/>
<sequence>MAYLIESVGCIGPFLADRLREAGIATTEALLTRAGDPDGRRQLAQATGIDAALLLRWVGRCDLFRIHGLARPMTELLEAAGICTVADLARQNADSLVDTLTALNTEGGFCAVTPTRRRVAEWIARAGALPPALA</sequence>
<evidence type="ECO:0000313" key="2">
    <source>
        <dbReference type="EMBL" id="ACL59266.1"/>
    </source>
</evidence>